<feature type="compositionally biased region" description="Basic residues" evidence="2">
    <location>
        <begin position="468"/>
        <end position="482"/>
    </location>
</feature>
<sequence length="835" mass="91760">MLAARSETPRPRPPAKARRSTSTNRVLRPSASSPPPSYADSFGEARGLAHSTTEGILSSRGVRFGKQDTMDSDDPWGLRGADEEQLYRNNVMDDEEGGTGAWGLRSPPELVSEMLDRAHDIFREREHDEVGSASAACRSLYEETVALQNKHQTLSGRMQQTASPEAISPSLPTPLFSTPPRGYYTYSHSTPERLSDLSRSHPRQRPSQRLSMSTSDVAYLADQNSELLEKLERLEQDSSHADQSGRRQLKRLEKEIAELREELEKTQARSEELEEKTKRGWNSEQVINAVARKKLEREAKMKALKNLGQGSESSDDTEVKSFAPEGSRFGGPSPGYSFMTPSRRVNSSVVIQKLNDDIMRSTSSPFPSQPAPEQEPADRPEITLINKLMEKMTELQEANARIIEQQAETTMQLHAFHKETEQMNKMYHSLGAPFEMEDTSDSEHNRTGLTRFHSFSDFVENRSFRSVSAKKRRGSGRNRRKTLGGNDAKSSAAAAQHANASAAMLTLPVPFPPSPTMDRHHSCSSLHDAFASPALSLLSLETAAENLEQPSPLPQTLQSELGDALNVGHGDGNDFHIRSTSIFDLSGKRSNISIPPSPSPSPGHLQAYRIASDEGQNEDSRVPSTPMSLGPRANSLLLHPEGMINEIPATPAMDNRPTLEFTSPGLQSPRYYRMSQTVRSRTDRWAKGRFTNSLVGTLEDIPEPPPPPPPPPAALGVSQRLAQAFESVIDGIRSPGSEAAATAEEGVEPSGSSSGRSSVASVYEDATLAAESPTQEASRGVIVKERQGLGKVVLELWLWLQFVVIIVVFLWAMARKGPKAVLFEGDGKRVPPGRR</sequence>
<accession>A0A0C2X7S0</accession>
<reference evidence="4 5" key="1">
    <citation type="submission" date="2014-04" db="EMBL/GenBank/DDBJ databases">
        <title>Evolutionary Origins and Diversification of the Mycorrhizal Mutualists.</title>
        <authorList>
            <consortium name="DOE Joint Genome Institute"/>
            <consortium name="Mycorrhizal Genomics Consortium"/>
            <person name="Kohler A."/>
            <person name="Kuo A."/>
            <person name="Nagy L.G."/>
            <person name="Floudas D."/>
            <person name="Copeland A."/>
            <person name="Barry K.W."/>
            <person name="Cichocki N."/>
            <person name="Veneault-Fourrey C."/>
            <person name="LaButti K."/>
            <person name="Lindquist E.A."/>
            <person name="Lipzen A."/>
            <person name="Lundell T."/>
            <person name="Morin E."/>
            <person name="Murat C."/>
            <person name="Riley R."/>
            <person name="Ohm R."/>
            <person name="Sun H."/>
            <person name="Tunlid A."/>
            <person name="Henrissat B."/>
            <person name="Grigoriev I.V."/>
            <person name="Hibbett D.S."/>
            <person name="Martin F."/>
        </authorList>
    </citation>
    <scope>NUCLEOTIDE SEQUENCE [LARGE SCALE GENOMIC DNA]</scope>
    <source>
        <strain evidence="4 5">Koide BX008</strain>
    </source>
</reference>
<feature type="coiled-coil region" evidence="1">
    <location>
        <begin position="217"/>
        <end position="276"/>
    </location>
</feature>
<feature type="compositionally biased region" description="Low complexity" evidence="2">
    <location>
        <begin position="488"/>
        <end position="499"/>
    </location>
</feature>
<feature type="region of interest" description="Disordered" evidence="2">
    <location>
        <begin position="1"/>
        <end position="80"/>
    </location>
</feature>
<keyword evidence="3" id="KW-0812">Transmembrane</keyword>
<evidence type="ECO:0000313" key="4">
    <source>
        <dbReference type="EMBL" id="KIL70392.1"/>
    </source>
</evidence>
<dbReference type="InParanoid" id="A0A0C2X7S0"/>
<feature type="compositionally biased region" description="Basic and acidic residues" evidence="2">
    <location>
        <begin position="190"/>
        <end position="199"/>
    </location>
</feature>
<feature type="region of interest" description="Disordered" evidence="2">
    <location>
        <begin position="359"/>
        <end position="379"/>
    </location>
</feature>
<keyword evidence="3" id="KW-0472">Membrane</keyword>
<feature type="compositionally biased region" description="Low complexity" evidence="2">
    <location>
        <begin position="168"/>
        <end position="180"/>
    </location>
</feature>
<feature type="region of interest" description="Disordered" evidence="2">
    <location>
        <begin position="152"/>
        <end position="215"/>
    </location>
</feature>
<dbReference type="STRING" id="946122.A0A0C2X7S0"/>
<feature type="region of interest" description="Disordered" evidence="2">
    <location>
        <begin position="306"/>
        <end position="341"/>
    </location>
</feature>
<feature type="compositionally biased region" description="Low complexity" evidence="2">
    <location>
        <begin position="748"/>
        <end position="758"/>
    </location>
</feature>
<dbReference type="AlphaFoldDB" id="A0A0C2X7S0"/>
<evidence type="ECO:0000256" key="3">
    <source>
        <dbReference type="SAM" id="Phobius"/>
    </source>
</evidence>
<protein>
    <submittedName>
        <fullName evidence="4">Uncharacterized protein</fullName>
    </submittedName>
</protein>
<evidence type="ECO:0000256" key="2">
    <source>
        <dbReference type="SAM" id="MobiDB-lite"/>
    </source>
</evidence>
<feature type="region of interest" description="Disordered" evidence="2">
    <location>
        <begin position="696"/>
        <end position="717"/>
    </location>
</feature>
<proteinExistence type="predicted"/>
<evidence type="ECO:0000313" key="5">
    <source>
        <dbReference type="Proteomes" id="UP000054549"/>
    </source>
</evidence>
<dbReference type="EMBL" id="KN818224">
    <property type="protein sequence ID" value="KIL70392.1"/>
    <property type="molecule type" value="Genomic_DNA"/>
</dbReference>
<feature type="region of interest" description="Disordered" evidence="2">
    <location>
        <begin position="736"/>
        <end position="758"/>
    </location>
</feature>
<feature type="transmembrane region" description="Helical" evidence="3">
    <location>
        <begin position="796"/>
        <end position="814"/>
    </location>
</feature>
<dbReference type="PANTHER" id="PTHR48125:SF10">
    <property type="entry name" value="OS12G0136300 PROTEIN"/>
    <property type="match status" value="1"/>
</dbReference>
<evidence type="ECO:0000256" key="1">
    <source>
        <dbReference type="SAM" id="Coils"/>
    </source>
</evidence>
<organism evidence="4 5">
    <name type="scientific">Amanita muscaria (strain Koide BX008)</name>
    <dbReference type="NCBI Taxonomy" id="946122"/>
    <lineage>
        <taxon>Eukaryota</taxon>
        <taxon>Fungi</taxon>
        <taxon>Dikarya</taxon>
        <taxon>Basidiomycota</taxon>
        <taxon>Agaricomycotina</taxon>
        <taxon>Agaricomycetes</taxon>
        <taxon>Agaricomycetidae</taxon>
        <taxon>Agaricales</taxon>
        <taxon>Pluteineae</taxon>
        <taxon>Amanitaceae</taxon>
        <taxon>Amanita</taxon>
    </lineage>
</organism>
<keyword evidence="3" id="KW-1133">Transmembrane helix</keyword>
<keyword evidence="1" id="KW-0175">Coiled coil</keyword>
<keyword evidence="5" id="KW-1185">Reference proteome</keyword>
<dbReference type="Proteomes" id="UP000054549">
    <property type="component" value="Unassembled WGS sequence"/>
</dbReference>
<dbReference type="HOGENOM" id="CLU_017862_0_0_1"/>
<feature type="compositionally biased region" description="Polar residues" evidence="2">
    <location>
        <begin position="152"/>
        <end position="163"/>
    </location>
</feature>
<dbReference type="OrthoDB" id="2670688at2759"/>
<dbReference type="PANTHER" id="PTHR48125">
    <property type="entry name" value="LP07818P1"/>
    <property type="match status" value="1"/>
</dbReference>
<name>A0A0C2X7S0_AMAMK</name>
<gene>
    <name evidence="4" type="ORF">M378DRAFT_67899</name>
</gene>
<feature type="compositionally biased region" description="Pro residues" evidence="2">
    <location>
        <begin position="703"/>
        <end position="713"/>
    </location>
</feature>
<feature type="region of interest" description="Disordered" evidence="2">
    <location>
        <begin position="466"/>
        <end position="499"/>
    </location>
</feature>